<accession>A0A0A9HL35</accession>
<name>A0A0A9HL35_ARUDO</name>
<dbReference type="EMBL" id="GBRH01164318">
    <property type="protein sequence ID" value="JAE33578.1"/>
    <property type="molecule type" value="Transcribed_RNA"/>
</dbReference>
<sequence length="24" mass="3182">MRRRYMLYYQSNHFTPQDGYMYIF</sequence>
<reference evidence="1" key="1">
    <citation type="submission" date="2014-09" db="EMBL/GenBank/DDBJ databases">
        <authorList>
            <person name="Magalhaes I.L.F."/>
            <person name="Oliveira U."/>
            <person name="Santos F.R."/>
            <person name="Vidigal T.H.D.A."/>
            <person name="Brescovit A.D."/>
            <person name="Santos A.J."/>
        </authorList>
    </citation>
    <scope>NUCLEOTIDE SEQUENCE</scope>
    <source>
        <tissue evidence="1">Shoot tissue taken approximately 20 cm above the soil surface</tissue>
    </source>
</reference>
<evidence type="ECO:0000313" key="1">
    <source>
        <dbReference type="EMBL" id="JAE33578.1"/>
    </source>
</evidence>
<proteinExistence type="predicted"/>
<organism evidence="1">
    <name type="scientific">Arundo donax</name>
    <name type="common">Giant reed</name>
    <name type="synonym">Donax arundinaceus</name>
    <dbReference type="NCBI Taxonomy" id="35708"/>
    <lineage>
        <taxon>Eukaryota</taxon>
        <taxon>Viridiplantae</taxon>
        <taxon>Streptophyta</taxon>
        <taxon>Embryophyta</taxon>
        <taxon>Tracheophyta</taxon>
        <taxon>Spermatophyta</taxon>
        <taxon>Magnoliopsida</taxon>
        <taxon>Liliopsida</taxon>
        <taxon>Poales</taxon>
        <taxon>Poaceae</taxon>
        <taxon>PACMAD clade</taxon>
        <taxon>Arundinoideae</taxon>
        <taxon>Arundineae</taxon>
        <taxon>Arundo</taxon>
    </lineage>
</organism>
<reference evidence="1" key="2">
    <citation type="journal article" date="2015" name="Data Brief">
        <title>Shoot transcriptome of the giant reed, Arundo donax.</title>
        <authorList>
            <person name="Barrero R.A."/>
            <person name="Guerrero F.D."/>
            <person name="Moolhuijzen P."/>
            <person name="Goolsby J.A."/>
            <person name="Tidwell J."/>
            <person name="Bellgard S.E."/>
            <person name="Bellgard M.I."/>
        </authorList>
    </citation>
    <scope>NUCLEOTIDE SEQUENCE</scope>
    <source>
        <tissue evidence="1">Shoot tissue taken approximately 20 cm above the soil surface</tissue>
    </source>
</reference>
<dbReference type="AlphaFoldDB" id="A0A0A9HL35"/>
<protein>
    <submittedName>
        <fullName evidence="1">Uncharacterized protein</fullName>
    </submittedName>
</protein>